<gene>
    <name evidence="2" type="ORF">ATZ35_12295</name>
</gene>
<dbReference type="Pfam" id="PF00302">
    <property type="entry name" value="CAT"/>
    <property type="match status" value="1"/>
</dbReference>
<organism evidence="2 3">
    <name type="scientific">Enterococcus rotai</name>
    <dbReference type="NCBI Taxonomy" id="118060"/>
    <lineage>
        <taxon>Bacteria</taxon>
        <taxon>Bacillati</taxon>
        <taxon>Bacillota</taxon>
        <taxon>Bacilli</taxon>
        <taxon>Lactobacillales</taxon>
        <taxon>Enterococcaceae</taxon>
        <taxon>Enterococcus</taxon>
    </lineage>
</organism>
<dbReference type="RefSeq" id="WP_208927512.1">
    <property type="nucleotide sequence ID" value="NZ_CP013655.1"/>
</dbReference>
<keyword evidence="3" id="KW-1185">Reference proteome</keyword>
<dbReference type="AlphaFoldDB" id="A0A0U2VK53"/>
<evidence type="ECO:0000256" key="1">
    <source>
        <dbReference type="PIRSR" id="PIRSR000440-1"/>
    </source>
</evidence>
<dbReference type="InterPro" id="IPR023213">
    <property type="entry name" value="CAT-like_dom_sf"/>
</dbReference>
<dbReference type="PANTHER" id="PTHR38474">
    <property type="entry name" value="SLR0299 PROTEIN"/>
    <property type="match status" value="1"/>
</dbReference>
<dbReference type="GO" id="GO:0008811">
    <property type="term" value="F:chloramphenicol O-acetyltransferase activity"/>
    <property type="evidence" value="ECO:0007669"/>
    <property type="project" value="InterPro"/>
</dbReference>
<dbReference type="Proteomes" id="UP000067523">
    <property type="component" value="Chromosome"/>
</dbReference>
<protein>
    <submittedName>
        <fullName evidence="2">Chloramphenicol acetyltransferase</fullName>
    </submittedName>
</protein>
<dbReference type="InterPro" id="IPR001707">
    <property type="entry name" value="Cmp_AcTrfase"/>
</dbReference>
<feature type="active site" description="Proton acceptor" evidence="1">
    <location>
        <position position="190"/>
    </location>
</feature>
<reference evidence="3" key="1">
    <citation type="submission" date="2015-12" db="EMBL/GenBank/DDBJ databases">
        <authorList>
            <person name="Lauer A."/>
            <person name="Humrighouse B."/>
            <person name="Loparev V."/>
            <person name="Shewmaker P.L."/>
            <person name="Whitney A.M."/>
            <person name="McLaughlin R.W."/>
        </authorList>
    </citation>
    <scope>NUCLEOTIDE SEQUENCE [LARGE SCALE GENOMIC DNA]</scope>
    <source>
        <strain evidence="3">LMG 26678</strain>
    </source>
</reference>
<sequence>MVISAKVINQTNWDRKEHFDFFSSDEGSPLYDITTQIDVTHFYHYVKENQLSFYYALIYATTKVMNGIENFRYKIRGADVVLIERLIPSFTDLKTDSELFHIVTLDLEGDLKQFSDEAKRVSYAQKTYFPNTEYQSDTMIQFSCLPWFSFTNLGNELSLDRNDGIPKVTWGKFVKQNSRILLPYSVQVNHRLVDGLHLGKLINQLQTYLDSLGNQPTI</sequence>
<dbReference type="SMART" id="SM01059">
    <property type="entry name" value="CAT"/>
    <property type="match status" value="1"/>
</dbReference>
<keyword evidence="2" id="KW-0808">Transferase</keyword>
<proteinExistence type="predicted"/>
<dbReference type="KEGG" id="erx:ATZ35_12295"/>
<accession>A0A0U2VK53</accession>
<dbReference type="STRING" id="118060.ATZ35_12295"/>
<dbReference type="SUPFAM" id="SSF52777">
    <property type="entry name" value="CoA-dependent acyltransferases"/>
    <property type="match status" value="1"/>
</dbReference>
<dbReference type="PANTHER" id="PTHR38474:SF1">
    <property type="entry name" value="SLR0299 PROTEIN"/>
    <property type="match status" value="1"/>
</dbReference>
<name>A0A0U2VK53_9ENTE</name>
<dbReference type="EMBL" id="CP013655">
    <property type="protein sequence ID" value="ALS37899.1"/>
    <property type="molecule type" value="Genomic_DNA"/>
</dbReference>
<dbReference type="Gene3D" id="3.30.559.10">
    <property type="entry name" value="Chloramphenicol acetyltransferase-like domain"/>
    <property type="match status" value="1"/>
</dbReference>
<evidence type="ECO:0000313" key="3">
    <source>
        <dbReference type="Proteomes" id="UP000067523"/>
    </source>
</evidence>
<evidence type="ECO:0000313" key="2">
    <source>
        <dbReference type="EMBL" id="ALS37899.1"/>
    </source>
</evidence>
<dbReference type="PIRSF" id="PIRSF000440">
    <property type="entry name" value="CAT"/>
    <property type="match status" value="1"/>
</dbReference>